<name>A0A8J5H8N6_ZINOF</name>
<dbReference type="EMBL" id="JACMSC010000006">
    <property type="protein sequence ID" value="KAG6518265.1"/>
    <property type="molecule type" value="Genomic_DNA"/>
</dbReference>
<keyword evidence="2" id="KW-1185">Reference proteome</keyword>
<reference evidence="1 2" key="1">
    <citation type="submission" date="2020-08" db="EMBL/GenBank/DDBJ databases">
        <title>Plant Genome Project.</title>
        <authorList>
            <person name="Zhang R.-G."/>
        </authorList>
    </citation>
    <scope>NUCLEOTIDE SEQUENCE [LARGE SCALE GENOMIC DNA]</scope>
    <source>
        <tissue evidence="1">Rhizome</tissue>
    </source>
</reference>
<sequence length="93" mass="10238">MLFYCRLFCTAPSSPPQVVKSVVAPNRLAEFPLTAENVELVLDEVRPYLISDGGNVVLHEIDGNVFSTIQEKGILLRYTVVGVLSQSQADNPF</sequence>
<dbReference type="AlphaFoldDB" id="A0A8J5H8N6"/>
<dbReference type="Proteomes" id="UP000734854">
    <property type="component" value="Unassembled WGS sequence"/>
</dbReference>
<comment type="caution">
    <text evidence="1">The sequence shown here is derived from an EMBL/GenBank/DDBJ whole genome shotgun (WGS) entry which is preliminary data.</text>
</comment>
<evidence type="ECO:0000313" key="1">
    <source>
        <dbReference type="EMBL" id="KAG6518265.1"/>
    </source>
</evidence>
<gene>
    <name evidence="1" type="ORF">ZIOFF_021669</name>
</gene>
<evidence type="ECO:0000313" key="2">
    <source>
        <dbReference type="Proteomes" id="UP000734854"/>
    </source>
</evidence>
<dbReference type="SUPFAM" id="SSF117916">
    <property type="entry name" value="Fe-S cluster assembly (FSCA) domain-like"/>
    <property type="match status" value="1"/>
</dbReference>
<dbReference type="InterPro" id="IPR034904">
    <property type="entry name" value="FSCA_dom_sf"/>
</dbReference>
<protein>
    <submittedName>
        <fullName evidence="1">Uncharacterized protein</fullName>
    </submittedName>
</protein>
<dbReference type="Gene3D" id="3.30.300.130">
    <property type="entry name" value="Fe-S cluster assembly (FSCA)"/>
    <property type="match status" value="1"/>
</dbReference>
<organism evidence="1 2">
    <name type="scientific">Zingiber officinale</name>
    <name type="common">Ginger</name>
    <name type="synonym">Amomum zingiber</name>
    <dbReference type="NCBI Taxonomy" id="94328"/>
    <lineage>
        <taxon>Eukaryota</taxon>
        <taxon>Viridiplantae</taxon>
        <taxon>Streptophyta</taxon>
        <taxon>Embryophyta</taxon>
        <taxon>Tracheophyta</taxon>
        <taxon>Spermatophyta</taxon>
        <taxon>Magnoliopsida</taxon>
        <taxon>Liliopsida</taxon>
        <taxon>Zingiberales</taxon>
        <taxon>Zingiberaceae</taxon>
        <taxon>Zingiber</taxon>
    </lineage>
</organism>
<accession>A0A8J5H8N6</accession>
<proteinExistence type="predicted"/>